<dbReference type="SMART" id="SM00947">
    <property type="entry name" value="Pro_CA"/>
    <property type="match status" value="1"/>
</dbReference>
<evidence type="ECO:0000256" key="6">
    <source>
        <dbReference type="ARBA" id="ARBA00023239"/>
    </source>
</evidence>
<dbReference type="GO" id="GO:0015976">
    <property type="term" value="P:carbon utilization"/>
    <property type="evidence" value="ECO:0007669"/>
    <property type="project" value="InterPro"/>
</dbReference>
<dbReference type="Pfam" id="PF00484">
    <property type="entry name" value="Pro_CA"/>
    <property type="match status" value="1"/>
</dbReference>
<dbReference type="AlphaFoldDB" id="A0A1J5PFM1"/>
<evidence type="ECO:0000256" key="4">
    <source>
        <dbReference type="ARBA" id="ARBA00022723"/>
    </source>
</evidence>
<organism evidence="8">
    <name type="scientific">mine drainage metagenome</name>
    <dbReference type="NCBI Taxonomy" id="410659"/>
    <lineage>
        <taxon>unclassified sequences</taxon>
        <taxon>metagenomes</taxon>
        <taxon>ecological metagenomes</taxon>
    </lineage>
</organism>
<dbReference type="InterPro" id="IPR036874">
    <property type="entry name" value="Carbonic_anhydrase_sf"/>
</dbReference>
<proteinExistence type="inferred from homology"/>
<dbReference type="EC" id="4.2.1.1" evidence="3"/>
<evidence type="ECO:0000256" key="3">
    <source>
        <dbReference type="ARBA" id="ARBA00012925"/>
    </source>
</evidence>
<dbReference type="GO" id="GO:0004089">
    <property type="term" value="F:carbonate dehydratase activity"/>
    <property type="evidence" value="ECO:0007669"/>
    <property type="project" value="UniProtKB-EC"/>
</dbReference>
<keyword evidence="6 8" id="KW-0456">Lyase</keyword>
<name>A0A1J5PFM1_9ZZZZ</name>
<evidence type="ECO:0000256" key="2">
    <source>
        <dbReference type="ARBA" id="ARBA00006217"/>
    </source>
</evidence>
<dbReference type="InterPro" id="IPR015892">
    <property type="entry name" value="Carbonic_anhydrase_CS"/>
</dbReference>
<comment type="catalytic activity">
    <reaction evidence="7">
        <text>hydrogencarbonate + H(+) = CO2 + H2O</text>
        <dbReference type="Rhea" id="RHEA:10748"/>
        <dbReference type="ChEBI" id="CHEBI:15377"/>
        <dbReference type="ChEBI" id="CHEBI:15378"/>
        <dbReference type="ChEBI" id="CHEBI:16526"/>
        <dbReference type="ChEBI" id="CHEBI:17544"/>
        <dbReference type="EC" id="4.2.1.1"/>
    </reaction>
</comment>
<gene>
    <name evidence="8" type="primary">can_6</name>
    <name evidence="8" type="ORF">GALL_518050</name>
</gene>
<dbReference type="PROSITE" id="PS00704">
    <property type="entry name" value="PROK_CO2_ANHYDRASE_1"/>
    <property type="match status" value="1"/>
</dbReference>
<evidence type="ECO:0000256" key="7">
    <source>
        <dbReference type="ARBA" id="ARBA00048348"/>
    </source>
</evidence>
<evidence type="ECO:0000256" key="5">
    <source>
        <dbReference type="ARBA" id="ARBA00022833"/>
    </source>
</evidence>
<keyword evidence="4" id="KW-0479">Metal-binding</keyword>
<dbReference type="PANTHER" id="PTHR11002:SF76">
    <property type="entry name" value="CARBONIC ANHYDRASE"/>
    <property type="match status" value="1"/>
</dbReference>
<sequence>MINPERFFLPPPRDGSDFKELFHRLARQQAPKYFWIGCSDSRVPANEIIDLAPGEVFVHRNVANVLPQSDLNALSTLQFAVDILRVEHVLVVGHYGCSGVKTVLDNRRVGLADNWLGHVREVMDNHAAQLGALGDDAARFERLCELNALEQAPNVCRTTVMQDAGTRGQRVTVHACVYGLKDGLLRDLNYSVNRLAGVYSQFHQALKTLDA</sequence>
<dbReference type="PANTHER" id="PTHR11002">
    <property type="entry name" value="CARBONIC ANHYDRASE"/>
    <property type="match status" value="1"/>
</dbReference>
<dbReference type="InterPro" id="IPR001765">
    <property type="entry name" value="Carbonic_anhydrase"/>
</dbReference>
<protein>
    <recommendedName>
        <fullName evidence="3">carbonic anhydrase</fullName>
        <ecNumber evidence="3">4.2.1.1</ecNumber>
    </recommendedName>
</protein>
<dbReference type="CDD" id="cd00883">
    <property type="entry name" value="beta_CA_cladeA"/>
    <property type="match status" value="1"/>
</dbReference>
<dbReference type="SUPFAM" id="SSF53056">
    <property type="entry name" value="beta-carbonic anhydrase, cab"/>
    <property type="match status" value="1"/>
</dbReference>
<keyword evidence="5" id="KW-0862">Zinc</keyword>
<dbReference type="GO" id="GO:0008270">
    <property type="term" value="F:zinc ion binding"/>
    <property type="evidence" value="ECO:0007669"/>
    <property type="project" value="InterPro"/>
</dbReference>
<evidence type="ECO:0000313" key="8">
    <source>
        <dbReference type="EMBL" id="OIQ66623.1"/>
    </source>
</evidence>
<dbReference type="EMBL" id="MLJW01006471">
    <property type="protein sequence ID" value="OIQ66623.1"/>
    <property type="molecule type" value="Genomic_DNA"/>
</dbReference>
<dbReference type="Gene3D" id="3.40.1050.10">
    <property type="entry name" value="Carbonic anhydrase"/>
    <property type="match status" value="1"/>
</dbReference>
<accession>A0A1J5PFM1</accession>
<reference evidence="8" key="1">
    <citation type="submission" date="2016-10" db="EMBL/GenBank/DDBJ databases">
        <title>Sequence of Gallionella enrichment culture.</title>
        <authorList>
            <person name="Poehlein A."/>
            <person name="Muehling M."/>
            <person name="Daniel R."/>
        </authorList>
    </citation>
    <scope>NUCLEOTIDE SEQUENCE</scope>
</reference>
<comment type="similarity">
    <text evidence="2">Belongs to the beta-class carbonic anhydrase family.</text>
</comment>
<evidence type="ECO:0000256" key="1">
    <source>
        <dbReference type="ARBA" id="ARBA00001947"/>
    </source>
</evidence>
<comment type="caution">
    <text evidence="8">The sequence shown here is derived from an EMBL/GenBank/DDBJ whole genome shotgun (WGS) entry which is preliminary data.</text>
</comment>
<comment type="cofactor">
    <cofactor evidence="1">
        <name>Zn(2+)</name>
        <dbReference type="ChEBI" id="CHEBI:29105"/>
    </cofactor>
</comment>